<dbReference type="Pfam" id="PF01979">
    <property type="entry name" value="Amidohydro_1"/>
    <property type="match status" value="1"/>
</dbReference>
<dbReference type="GO" id="GO:0050480">
    <property type="term" value="F:imidazolonepropionase activity"/>
    <property type="evidence" value="ECO:0007669"/>
    <property type="project" value="UniProtKB-EC"/>
</dbReference>
<feature type="domain" description="Amidohydrolase-related" evidence="2">
    <location>
        <begin position="71"/>
        <end position="455"/>
    </location>
</feature>
<evidence type="ECO:0000313" key="3">
    <source>
        <dbReference type="EMBL" id="AWL10673.1"/>
    </source>
</evidence>
<dbReference type="SUPFAM" id="SSF51556">
    <property type="entry name" value="Metallo-dependent hydrolases"/>
    <property type="match status" value="1"/>
</dbReference>
<evidence type="ECO:0000259" key="2">
    <source>
        <dbReference type="Pfam" id="PF01979"/>
    </source>
</evidence>
<dbReference type="InterPro" id="IPR032466">
    <property type="entry name" value="Metal_Hydrolase"/>
</dbReference>
<dbReference type="Gene3D" id="3.20.20.140">
    <property type="entry name" value="Metal-dependent hydrolases"/>
    <property type="match status" value="1"/>
</dbReference>
<keyword evidence="1" id="KW-0732">Signal</keyword>
<gene>
    <name evidence="3" type="ORF">HMF8227_00165</name>
</gene>
<dbReference type="Gene3D" id="2.30.40.10">
    <property type="entry name" value="Urease, subunit C, domain 1"/>
    <property type="match status" value="1"/>
</dbReference>
<dbReference type="AlphaFoldDB" id="A0A2S2DZ96"/>
<organism evidence="3 4">
    <name type="scientific">Saliniradius amylolyticus</name>
    <dbReference type="NCBI Taxonomy" id="2183582"/>
    <lineage>
        <taxon>Bacteria</taxon>
        <taxon>Pseudomonadati</taxon>
        <taxon>Pseudomonadota</taxon>
        <taxon>Gammaproteobacteria</taxon>
        <taxon>Alteromonadales</taxon>
        <taxon>Alteromonadaceae</taxon>
        <taxon>Saliniradius</taxon>
    </lineage>
</organism>
<dbReference type="InterPro" id="IPR006680">
    <property type="entry name" value="Amidohydro-rel"/>
</dbReference>
<reference evidence="3 4" key="1">
    <citation type="submission" date="2018-05" db="EMBL/GenBank/DDBJ databases">
        <title>Salinimonas sp. HMF8227 Genome sequencing and assembly.</title>
        <authorList>
            <person name="Kang H."/>
            <person name="Kang J."/>
            <person name="Cha I."/>
            <person name="Kim H."/>
            <person name="Joh K."/>
        </authorList>
    </citation>
    <scope>NUCLEOTIDE SEQUENCE [LARGE SCALE GENOMIC DNA]</scope>
    <source>
        <strain evidence="3 4">HMF8227</strain>
    </source>
</reference>
<keyword evidence="4" id="KW-1185">Reference proteome</keyword>
<dbReference type="InterPro" id="IPR051781">
    <property type="entry name" value="Metallo-dep_Hydrolase"/>
</dbReference>
<dbReference type="PANTHER" id="PTHR43135:SF3">
    <property type="entry name" value="ALPHA-D-RIBOSE 1-METHYLPHOSPHONATE 5-TRIPHOSPHATE DIPHOSPHATASE"/>
    <property type="match status" value="1"/>
</dbReference>
<accession>A0A2S2DZ96</accession>
<sequence length="479" mass="52110">MRRFLLLLGVVFTPLVSAVPSVITGATVYDGTGAAPLTDATIVVDKGHVRCMGSDCTVPDTANIVDASGKFITPGLVDAHVHYAASGWIDTRQGSLLAQKAYDLSDAQDYLKEHTEKFDHSYLCSGITAVLDTGGFPWTLPLQSSSIKNPNAPRFFGSGPLITHGASPASRFVMTHQKYRGTPEFLPMATDEEARQSVARLAQLGSSAVKVWYQPPADDVVDEFDERLKVVGQEAKRLGLKLIVHAPELREAKSALKAGAEILVHSVEDQLVDEEFLSLAKKNDVVYQPTMGMQKLKALAEMEIYHGLPPDFDDPNGCIDERTRVLVQEGYQTFKSYYQEMSATQFADKLLARGELLQMAQVNAKRVHEAGITVATSTDAGIPVVFHGPAIYTELEMMEEAGIEPKDIIVMSTQNGAKAMGLENELGTLEKGKNADLIILKQDPGHSASAFRTITHVMRYGQLRPVTAFAQVSTTDSAE</sequence>
<protein>
    <submittedName>
        <fullName evidence="3">Imidazolonepropionase</fullName>
        <ecNumber evidence="3">3.5.2.7</ecNumber>
    </submittedName>
</protein>
<dbReference type="SUPFAM" id="SSF51338">
    <property type="entry name" value="Composite domain of metallo-dependent hydrolases"/>
    <property type="match status" value="1"/>
</dbReference>
<dbReference type="PANTHER" id="PTHR43135">
    <property type="entry name" value="ALPHA-D-RIBOSE 1-METHYLPHOSPHONATE 5-TRIPHOSPHATE DIPHOSPHATASE"/>
    <property type="match status" value="1"/>
</dbReference>
<evidence type="ECO:0000313" key="4">
    <source>
        <dbReference type="Proteomes" id="UP000245728"/>
    </source>
</evidence>
<name>A0A2S2DZ96_9ALTE</name>
<evidence type="ECO:0000256" key="1">
    <source>
        <dbReference type="SAM" id="SignalP"/>
    </source>
</evidence>
<dbReference type="InterPro" id="IPR011059">
    <property type="entry name" value="Metal-dep_hydrolase_composite"/>
</dbReference>
<proteinExistence type="predicted"/>
<dbReference type="EC" id="3.5.2.7" evidence="3"/>
<dbReference type="Proteomes" id="UP000245728">
    <property type="component" value="Chromosome"/>
</dbReference>
<dbReference type="KEGG" id="salh:HMF8227_00165"/>
<keyword evidence="3" id="KW-0378">Hydrolase</keyword>
<dbReference type="EMBL" id="CP029347">
    <property type="protein sequence ID" value="AWL10673.1"/>
    <property type="molecule type" value="Genomic_DNA"/>
</dbReference>
<feature type="chain" id="PRO_5015483908" evidence="1">
    <location>
        <begin position="19"/>
        <end position="479"/>
    </location>
</feature>
<feature type="signal peptide" evidence="1">
    <location>
        <begin position="1"/>
        <end position="18"/>
    </location>
</feature>